<evidence type="ECO:0000313" key="2">
    <source>
        <dbReference type="Proteomes" id="UP000289650"/>
    </source>
</evidence>
<gene>
    <name evidence="1" type="ORF">D1006_33120</name>
</gene>
<dbReference type="Gene3D" id="3.40.50.1820">
    <property type="entry name" value="alpha/beta hydrolase"/>
    <property type="match status" value="1"/>
</dbReference>
<dbReference type="SUPFAM" id="SSF53474">
    <property type="entry name" value="alpha/beta-Hydrolases"/>
    <property type="match status" value="1"/>
</dbReference>
<accession>A0A4Q2A8C5</accession>
<dbReference type="InterPro" id="IPR029058">
    <property type="entry name" value="AB_hydrolase_fold"/>
</dbReference>
<dbReference type="AlphaFoldDB" id="A0A4Q2A8C5"/>
<dbReference type="EMBL" id="QWEX01000003">
    <property type="protein sequence ID" value="RXV65021.1"/>
    <property type="molecule type" value="Genomic_DNA"/>
</dbReference>
<dbReference type="Proteomes" id="UP000289650">
    <property type="component" value="Unassembled WGS sequence"/>
</dbReference>
<name>A0A4Q2A8C5_9BURK</name>
<evidence type="ECO:0008006" key="3">
    <source>
        <dbReference type="Google" id="ProtNLM"/>
    </source>
</evidence>
<sequence>MVFPGTDTTGQEMQAWLGAGWAKTGTEPRNGIEYYMTNTVFVYPDALIREFPGYAADDRNSTAPWKGRGWLLGDNGTEDRPVVDGNTEAAGNADIHFIQQLIPGLQKKFGVSDKNVFVTGHSWGGDMAAVMTCYLGKDVGGSAPVAANKPYWFYDQTTVVDANLTGVPIACPTHGTPVWTWFGNDDEHFAGPERDDADLVGEKPAGYYGRMQYKFWKFDRFGDPAASPNCKDGPLVIDSSNPSDVGSSKTHKQTSVVAQGCPNASIVRLTSYDKDYSGNGDTPGHYPPDYFGREVAGWFNSLATSN</sequence>
<protein>
    <recommendedName>
        <fullName evidence="3">Poly(3-hydroxybutyrate) depolymerase</fullName>
    </recommendedName>
</protein>
<proteinExistence type="predicted"/>
<evidence type="ECO:0000313" key="1">
    <source>
        <dbReference type="EMBL" id="RXV65021.1"/>
    </source>
</evidence>
<reference evidence="1 2" key="1">
    <citation type="submission" date="2018-08" db="EMBL/GenBank/DDBJ databases">
        <title>Mountain-cultivated ginseng endophyte, Burkholderia stabilis and its activity against ginseng root rot disease.</title>
        <authorList>
            <person name="Tapan Kumar M."/>
            <person name="Bae H."/>
            <person name="Shanmugam G."/>
            <person name="Jeon J."/>
        </authorList>
    </citation>
    <scope>NUCLEOTIDE SEQUENCE [LARGE SCALE GENOMIC DNA]</scope>
    <source>
        <strain evidence="1 2">EB159</strain>
    </source>
</reference>
<organism evidence="1 2">
    <name type="scientific">Burkholderia stabilis</name>
    <dbReference type="NCBI Taxonomy" id="95485"/>
    <lineage>
        <taxon>Bacteria</taxon>
        <taxon>Pseudomonadati</taxon>
        <taxon>Pseudomonadota</taxon>
        <taxon>Betaproteobacteria</taxon>
        <taxon>Burkholderiales</taxon>
        <taxon>Burkholderiaceae</taxon>
        <taxon>Burkholderia</taxon>
        <taxon>Burkholderia cepacia complex</taxon>
    </lineage>
</organism>
<comment type="caution">
    <text evidence="1">The sequence shown here is derived from an EMBL/GenBank/DDBJ whole genome shotgun (WGS) entry which is preliminary data.</text>
</comment>